<evidence type="ECO:0000313" key="5">
    <source>
        <dbReference type="Proteomes" id="UP000663852"/>
    </source>
</evidence>
<dbReference type="FunFam" id="1.25.40.10:FF:000158">
    <property type="entry name" value="pentatricopeptide repeat-containing protein At2g33680"/>
    <property type="match status" value="1"/>
</dbReference>
<dbReference type="Gene3D" id="1.25.40.10">
    <property type="entry name" value="Tetratricopeptide repeat domain"/>
    <property type="match status" value="6"/>
</dbReference>
<gene>
    <name evidence="4" type="ORF">EDS130_LOCUS27264</name>
</gene>
<evidence type="ECO:0000259" key="3">
    <source>
        <dbReference type="Pfam" id="PF14432"/>
    </source>
</evidence>
<dbReference type="Proteomes" id="UP000663852">
    <property type="component" value="Unassembled WGS sequence"/>
</dbReference>
<sequence>MLVRFSIRSRCLFSTLVETNNQLKQLNAKKQYEKVIDLFGKYTKKNLPDDTTINQMLKACVELGDTKRGLDIYQRLSSQSKENHLIQTNLIRLFMNSGDLTKAREIFNQSRNTTVVMYNAMFHGLSNNQKGKQAIDLFRQMSIEPNEYTYTILFKTCSGLSDQQSMDFGKDLLKTLPNQYRNHTIILNSALHMLMQHGEVDLAEKCFSQMAKDATSYGVMMSGYVKNKRIQDAMDLFARIKNPNDVIYIVFFNACSQAANFKALDVGKRVFFQLWTKSNGKISNEKLLHAALAMFAKCSDVENAEKLFARLHRNQMTYGSMMVMYNQRNQPRKTLLLFEQMKMEKIEPNEQIFILILNALFQLHDSIRAKEFFDQISKKSSMVYDVMLNGLASHNRAEEAFDLFRSMSISPSEYSLSILFKICSRLNDRQSIEFAKSIFQEMPKKYRENTVLLNSALHMFMQRGEISLAEKIFLQMTKDAISYGVMMSGYLANNQPERVIDMFLKLDDQTDEVNMLLFFGACAELGNDKGLKVGKEIFSKISSRRPSEKVLHAVLNMFAKCSDTKNAESLFSKLKKNALSYGCMMTMYNNQNEPDQTLSLYEEMKRDKIELDCLNWVLVLNALADLSDLSTCESITSELPEKYLNDIQIQNALINMWGKASSAYRARNVFDQISQPTNMSYSAMINAYGLNGSGREAVQLYRQIPTEIIDDIINLCVLNACSHSSLINEAEEIFRNIPIEKRTEKIYSTMIDCYNRSILVNKAEELLNQYEESHSPCYSMYMSFLSAARNQRDPLLAQKMFDRIEPYLKDQDIYATSAQVLLANTYALAGDSATASTIRTKMNQSGLKKLAGLSWTVVNGKVSKFRAHDRSHKQSKEIYAELERLTNELKGHGYQCDASWISRPMMNDETEECVLSGHSERLAIAFNLIQRPIPKRIQIMKNLRVCGDCHTFTKRVAEVRQCTIIVRDANRTHHFYPDGRCSCGDFF</sequence>
<dbReference type="OrthoDB" id="10022555at2759"/>
<organism evidence="4 5">
    <name type="scientific">Adineta ricciae</name>
    <name type="common">Rotifer</name>
    <dbReference type="NCBI Taxonomy" id="249248"/>
    <lineage>
        <taxon>Eukaryota</taxon>
        <taxon>Metazoa</taxon>
        <taxon>Spiralia</taxon>
        <taxon>Gnathifera</taxon>
        <taxon>Rotifera</taxon>
        <taxon>Eurotatoria</taxon>
        <taxon>Bdelloidea</taxon>
        <taxon>Adinetida</taxon>
        <taxon>Adinetidae</taxon>
        <taxon>Adineta</taxon>
    </lineage>
</organism>
<proteinExistence type="predicted"/>
<dbReference type="GO" id="GO:0003723">
    <property type="term" value="F:RNA binding"/>
    <property type="evidence" value="ECO:0007669"/>
    <property type="project" value="InterPro"/>
</dbReference>
<reference evidence="4" key="1">
    <citation type="submission" date="2021-02" db="EMBL/GenBank/DDBJ databases">
        <authorList>
            <person name="Nowell W R."/>
        </authorList>
    </citation>
    <scope>NUCLEOTIDE SEQUENCE</scope>
</reference>
<feature type="domain" description="DYW" evidence="3">
    <location>
        <begin position="893"/>
        <end position="987"/>
    </location>
</feature>
<dbReference type="InterPro" id="IPR011990">
    <property type="entry name" value="TPR-like_helical_dom_sf"/>
</dbReference>
<protein>
    <recommendedName>
        <fullName evidence="3">DYW domain-containing protein</fullName>
    </recommendedName>
</protein>
<name>A0A814Z593_ADIRI</name>
<dbReference type="InterPro" id="IPR032867">
    <property type="entry name" value="DYW_dom"/>
</dbReference>
<dbReference type="GO" id="GO:0008270">
    <property type="term" value="F:zinc ion binding"/>
    <property type="evidence" value="ECO:0007669"/>
    <property type="project" value="InterPro"/>
</dbReference>
<dbReference type="AlphaFoldDB" id="A0A814Z593"/>
<evidence type="ECO:0000256" key="2">
    <source>
        <dbReference type="PROSITE-ProRule" id="PRU00708"/>
    </source>
</evidence>
<dbReference type="GO" id="GO:0009451">
    <property type="term" value="P:RNA modification"/>
    <property type="evidence" value="ECO:0007669"/>
    <property type="project" value="InterPro"/>
</dbReference>
<dbReference type="Pfam" id="PF14432">
    <property type="entry name" value="DYW_deaminase"/>
    <property type="match status" value="1"/>
</dbReference>
<dbReference type="PANTHER" id="PTHR47926">
    <property type="entry name" value="PENTATRICOPEPTIDE REPEAT-CONTAINING PROTEIN"/>
    <property type="match status" value="1"/>
</dbReference>
<dbReference type="SUPFAM" id="SSF48452">
    <property type="entry name" value="TPR-like"/>
    <property type="match status" value="1"/>
</dbReference>
<accession>A0A814Z593</accession>
<evidence type="ECO:0000256" key="1">
    <source>
        <dbReference type="ARBA" id="ARBA00022737"/>
    </source>
</evidence>
<dbReference type="GO" id="GO:0048731">
    <property type="term" value="P:system development"/>
    <property type="evidence" value="ECO:0007669"/>
    <property type="project" value="UniProtKB-ARBA"/>
</dbReference>
<dbReference type="InterPro" id="IPR002885">
    <property type="entry name" value="PPR_rpt"/>
</dbReference>
<evidence type="ECO:0000313" key="4">
    <source>
        <dbReference type="EMBL" id="CAF1237326.1"/>
    </source>
</evidence>
<dbReference type="Pfam" id="PF13041">
    <property type="entry name" value="PPR_2"/>
    <property type="match status" value="1"/>
</dbReference>
<comment type="caution">
    <text evidence="4">The sequence shown here is derived from an EMBL/GenBank/DDBJ whole genome shotgun (WGS) entry which is preliminary data.</text>
</comment>
<feature type="repeat" description="PPR" evidence="2">
    <location>
        <begin position="577"/>
        <end position="611"/>
    </location>
</feature>
<feature type="repeat" description="PPR" evidence="2">
    <location>
        <begin position="213"/>
        <end position="247"/>
    </location>
</feature>
<dbReference type="InterPro" id="IPR046960">
    <property type="entry name" value="PPR_At4g14850-like_plant"/>
</dbReference>
<dbReference type="Pfam" id="PF01535">
    <property type="entry name" value="PPR"/>
    <property type="match status" value="8"/>
</dbReference>
<dbReference type="NCBIfam" id="TIGR00756">
    <property type="entry name" value="PPR"/>
    <property type="match status" value="6"/>
</dbReference>
<dbReference type="PROSITE" id="PS51375">
    <property type="entry name" value="PPR"/>
    <property type="match status" value="3"/>
</dbReference>
<dbReference type="EMBL" id="CAJNOJ010000170">
    <property type="protein sequence ID" value="CAF1237326.1"/>
    <property type="molecule type" value="Genomic_DNA"/>
</dbReference>
<keyword evidence="1" id="KW-0677">Repeat</keyword>
<feature type="repeat" description="PPR" evidence="2">
    <location>
        <begin position="314"/>
        <end position="348"/>
    </location>
</feature>